<protein>
    <submittedName>
        <fullName evidence="2">Uncharacterized protein</fullName>
    </submittedName>
</protein>
<dbReference type="Proteomes" id="UP000044841">
    <property type="component" value="Unassembled WGS sequence"/>
</dbReference>
<evidence type="ECO:0000313" key="2">
    <source>
        <dbReference type="EMBL" id="CUA67513.1"/>
    </source>
</evidence>
<reference evidence="2 3" key="1">
    <citation type="submission" date="2015-07" db="EMBL/GenBank/DDBJ databases">
        <authorList>
            <person name="Noorani M."/>
        </authorList>
    </citation>
    <scope>NUCLEOTIDE SEQUENCE [LARGE SCALE GENOMIC DNA]</scope>
    <source>
        <strain evidence="2">BBA 69670</strain>
    </source>
</reference>
<gene>
    <name evidence="2" type="ORF">RSOLAG22IIIB_07402</name>
</gene>
<dbReference type="EMBL" id="CYGV01000114">
    <property type="protein sequence ID" value="CUA67513.1"/>
    <property type="molecule type" value="Genomic_DNA"/>
</dbReference>
<organism evidence="2 3">
    <name type="scientific">Rhizoctonia solani</name>
    <dbReference type="NCBI Taxonomy" id="456999"/>
    <lineage>
        <taxon>Eukaryota</taxon>
        <taxon>Fungi</taxon>
        <taxon>Dikarya</taxon>
        <taxon>Basidiomycota</taxon>
        <taxon>Agaricomycotina</taxon>
        <taxon>Agaricomycetes</taxon>
        <taxon>Cantharellales</taxon>
        <taxon>Ceratobasidiaceae</taxon>
        <taxon>Rhizoctonia</taxon>
    </lineage>
</organism>
<name>A0A0K6FMX7_9AGAM</name>
<keyword evidence="3" id="KW-1185">Reference proteome</keyword>
<feature type="region of interest" description="Disordered" evidence="1">
    <location>
        <begin position="468"/>
        <end position="490"/>
    </location>
</feature>
<proteinExistence type="predicted"/>
<dbReference type="AlphaFoldDB" id="A0A0K6FMX7"/>
<accession>A0A0K6FMX7</accession>
<evidence type="ECO:0000313" key="3">
    <source>
        <dbReference type="Proteomes" id="UP000044841"/>
    </source>
</evidence>
<evidence type="ECO:0000256" key="1">
    <source>
        <dbReference type="SAM" id="MobiDB-lite"/>
    </source>
</evidence>
<sequence>MLPLTSFVGFKRRSDHSVSNATSPVLHLSTPDLSDLAVSFPPSPGPALQKEIERMCPGISEEVMSGVSNYLLRTAYIGGGSRAYRHFATALYSKPYTELGAEEQRNVQNEAHGNVTWRVDESRQVVVASTCTRVARRPRTTGGRLRVCESCAALLTLRSFKAAVRYEAKPNQKFTNKRWTKLPSHMKFAREHGVYEIVTGKDERTPAQRFLLRTLKGEMKDRTIFCGMVEVMAMMGDKARRGVGLQNAKYPPDFDQFCHEIVNISPLAYHTFRNGEIAEIAYIAYREAILLAQAVDILPDDLVPSTGPAPTGAFDQAKDTNPELDTVETETSSSSEAFQEMVELADAHDLPLESVSVHRDNLVYANAALQTETATLIDNLPFESEPDILLDRTAVEGHTKATARRSVDPDLLESRIKDINDQAFSQQRPSVVLNLDVLLQIRQRHQNPRALKGSKNFAKFKAGLPGEATSQQGGIVPGSSAPQHASGVPSTEPIHALLARSFLQTLRDHELSSSKISLRLQRWIVSGGETDSQFKGNTANAKSAAEARANSYVKLRRDCLRKRGIPRLLEDIATARISIIDPIKPGTFVWIMSGGQMVLGQVMDIYIKEGGYNGMNLWVPQTSHLGHISYVAVQTYQKVGSQAKYRTTRLGRPMEIRHYQHVPTNEVLMRVGFVSTPHSDTEDVELKDWQAIEERDGLVRLLPELEKARIPRVGSKTGAGS</sequence>